<sequence>MSKNMILCVDDDVTILNALKDMLTKNLGGTHSIEIAETGQEALDICQELKELGKEFCLVISDFIMPSMKGDELLVNIHAISPDAVKIMLTGQSSVEGVKRAINEANLYRFMEKPFDNSDMMLTVRSAIQSYEQSRELELRNRELEEINNHLEQLVQERTSELNQSLKIIRKDLQLAKKIQKSILTVNPELQKILNIQSAYIPMAEVGGDYFDICQIGESIYRFFLADATGHGVQAAMVTMAIKGIFDNVKTVISDPALVMQSFNNEYIEKYRSLNTYLTAIVIDLDVKEKSISYASAGHPSAVLLRQDGMHVLGHTGKMIGILKDAKFSSAKFEFHMGEKLVFYTDGIFEQFNEKREEYGEERLHSLFSQHLHLTLAELIQCCLNDLDQFLDGLEKQDDLTMLGVAFH</sequence>
<evidence type="ECO:0000313" key="6">
    <source>
        <dbReference type="Proteomes" id="UP000297693"/>
    </source>
</evidence>
<dbReference type="SMART" id="SM00331">
    <property type="entry name" value="PP2C_SIG"/>
    <property type="match status" value="1"/>
</dbReference>
<feature type="coiled-coil region" evidence="3">
    <location>
        <begin position="134"/>
        <end position="164"/>
    </location>
</feature>
<keyword evidence="1" id="KW-0378">Hydrolase</keyword>
<dbReference type="AlphaFoldDB" id="A0A4R9JYW5"/>
<dbReference type="SUPFAM" id="SSF81606">
    <property type="entry name" value="PP2C-like"/>
    <property type="match status" value="1"/>
</dbReference>
<dbReference type="RefSeq" id="WP_135623887.1">
    <property type="nucleotide sequence ID" value="NZ_RQGD01000034.1"/>
</dbReference>
<name>A0A4R9JYW5_9LEPT</name>
<dbReference type="Gene3D" id="3.60.40.10">
    <property type="entry name" value="PPM-type phosphatase domain"/>
    <property type="match status" value="1"/>
</dbReference>
<reference evidence="5" key="1">
    <citation type="journal article" date="2019" name="PLoS Negl. Trop. Dis.">
        <title>Revisiting the worldwide diversity of Leptospira species in the environment.</title>
        <authorList>
            <person name="Vincent A.T."/>
            <person name="Schiettekatte O."/>
            <person name="Bourhy P."/>
            <person name="Veyrier F.J."/>
            <person name="Picardeau M."/>
        </authorList>
    </citation>
    <scope>NUCLEOTIDE SEQUENCE [LARGE SCALE GENOMIC DNA]</scope>
    <source>
        <strain evidence="5">201702476</strain>
    </source>
</reference>
<dbReference type="InterPro" id="IPR036457">
    <property type="entry name" value="PPM-type-like_dom_sf"/>
</dbReference>
<feature type="modified residue" description="4-aspartylphosphate" evidence="2">
    <location>
        <position position="62"/>
    </location>
</feature>
<dbReference type="SUPFAM" id="SSF52172">
    <property type="entry name" value="CheY-like"/>
    <property type="match status" value="1"/>
</dbReference>
<dbReference type="GO" id="GO:0000160">
    <property type="term" value="P:phosphorelay signal transduction system"/>
    <property type="evidence" value="ECO:0007669"/>
    <property type="project" value="InterPro"/>
</dbReference>
<dbReference type="SMART" id="SM00448">
    <property type="entry name" value="REC"/>
    <property type="match status" value="1"/>
</dbReference>
<gene>
    <name evidence="5" type="ORF">EHQ58_10700</name>
</gene>
<feature type="domain" description="Response regulatory" evidence="4">
    <location>
        <begin position="5"/>
        <end position="128"/>
    </location>
</feature>
<dbReference type="PROSITE" id="PS50110">
    <property type="entry name" value="RESPONSE_REGULATORY"/>
    <property type="match status" value="1"/>
</dbReference>
<accession>A0A4R9JYW5</accession>
<dbReference type="Pfam" id="PF00072">
    <property type="entry name" value="Response_reg"/>
    <property type="match status" value="1"/>
</dbReference>
<keyword evidence="2" id="KW-0597">Phosphoprotein</keyword>
<dbReference type="InterPro" id="IPR052016">
    <property type="entry name" value="Bact_Sigma-Reg"/>
</dbReference>
<dbReference type="InterPro" id="IPR011006">
    <property type="entry name" value="CheY-like_superfamily"/>
</dbReference>
<dbReference type="PANTHER" id="PTHR43156">
    <property type="entry name" value="STAGE II SPORULATION PROTEIN E-RELATED"/>
    <property type="match status" value="1"/>
</dbReference>
<dbReference type="OrthoDB" id="341834at2"/>
<evidence type="ECO:0000259" key="4">
    <source>
        <dbReference type="PROSITE" id="PS50110"/>
    </source>
</evidence>
<dbReference type="Gene3D" id="3.40.50.2300">
    <property type="match status" value="1"/>
</dbReference>
<dbReference type="Proteomes" id="UP000297693">
    <property type="component" value="Unassembled WGS sequence"/>
</dbReference>
<dbReference type="Pfam" id="PF07228">
    <property type="entry name" value="SpoIIE"/>
    <property type="match status" value="1"/>
</dbReference>
<dbReference type="GO" id="GO:0016791">
    <property type="term" value="F:phosphatase activity"/>
    <property type="evidence" value="ECO:0007669"/>
    <property type="project" value="TreeGrafter"/>
</dbReference>
<keyword evidence="3" id="KW-0175">Coiled coil</keyword>
<dbReference type="InterPro" id="IPR001932">
    <property type="entry name" value="PPM-type_phosphatase-like_dom"/>
</dbReference>
<dbReference type="InterPro" id="IPR001789">
    <property type="entry name" value="Sig_transdc_resp-reg_receiver"/>
</dbReference>
<comment type="caution">
    <text evidence="5">The sequence shown here is derived from an EMBL/GenBank/DDBJ whole genome shotgun (WGS) entry which is preliminary data.</text>
</comment>
<dbReference type="PANTHER" id="PTHR43156:SF2">
    <property type="entry name" value="STAGE II SPORULATION PROTEIN E"/>
    <property type="match status" value="1"/>
</dbReference>
<evidence type="ECO:0000256" key="1">
    <source>
        <dbReference type="ARBA" id="ARBA00022801"/>
    </source>
</evidence>
<keyword evidence="6" id="KW-1185">Reference proteome</keyword>
<evidence type="ECO:0000256" key="3">
    <source>
        <dbReference type="SAM" id="Coils"/>
    </source>
</evidence>
<dbReference type="EMBL" id="RQGD01000034">
    <property type="protein sequence ID" value="TGL57869.1"/>
    <property type="molecule type" value="Genomic_DNA"/>
</dbReference>
<proteinExistence type="predicted"/>
<organism evidence="5 6">
    <name type="scientific">Leptospira ognonensis</name>
    <dbReference type="NCBI Taxonomy" id="2484945"/>
    <lineage>
        <taxon>Bacteria</taxon>
        <taxon>Pseudomonadati</taxon>
        <taxon>Spirochaetota</taxon>
        <taxon>Spirochaetia</taxon>
        <taxon>Leptospirales</taxon>
        <taxon>Leptospiraceae</taxon>
        <taxon>Leptospira</taxon>
    </lineage>
</organism>
<evidence type="ECO:0000256" key="2">
    <source>
        <dbReference type="PROSITE-ProRule" id="PRU00169"/>
    </source>
</evidence>
<protein>
    <submittedName>
        <fullName evidence="5">Response regulator</fullName>
    </submittedName>
</protein>
<evidence type="ECO:0000313" key="5">
    <source>
        <dbReference type="EMBL" id="TGL57869.1"/>
    </source>
</evidence>